<name>A0A917JIA7_9GAMM</name>
<accession>A0A917JIA7</accession>
<keyword evidence="3" id="KW-1185">Reference proteome</keyword>
<dbReference type="RefSeq" id="WP_188917414.1">
    <property type="nucleotide sequence ID" value="NZ_BMPZ01000001.1"/>
</dbReference>
<evidence type="ECO:0000313" key="3">
    <source>
        <dbReference type="Proteomes" id="UP000613743"/>
    </source>
</evidence>
<feature type="domain" description="HD" evidence="1">
    <location>
        <begin position="23"/>
        <end position="125"/>
    </location>
</feature>
<proteinExistence type="predicted"/>
<evidence type="ECO:0000259" key="1">
    <source>
        <dbReference type="Pfam" id="PF01966"/>
    </source>
</evidence>
<reference evidence="2" key="2">
    <citation type="submission" date="2020-09" db="EMBL/GenBank/DDBJ databases">
        <authorList>
            <person name="Sun Q."/>
            <person name="Ohkuma M."/>
        </authorList>
    </citation>
    <scope>NUCLEOTIDE SEQUENCE</scope>
    <source>
        <strain evidence="2">JCM 30804</strain>
    </source>
</reference>
<dbReference type="InterPro" id="IPR006674">
    <property type="entry name" value="HD_domain"/>
</dbReference>
<dbReference type="EMBL" id="BMPZ01000001">
    <property type="protein sequence ID" value="GGI70376.1"/>
    <property type="molecule type" value="Genomic_DNA"/>
</dbReference>
<dbReference type="InterPro" id="IPR003607">
    <property type="entry name" value="HD/PDEase_dom"/>
</dbReference>
<reference evidence="2" key="1">
    <citation type="journal article" date="2014" name="Int. J. Syst. Evol. Microbiol.">
        <title>Complete genome sequence of Corynebacterium casei LMG S-19264T (=DSM 44701T), isolated from a smear-ripened cheese.</title>
        <authorList>
            <consortium name="US DOE Joint Genome Institute (JGI-PGF)"/>
            <person name="Walter F."/>
            <person name="Albersmeier A."/>
            <person name="Kalinowski J."/>
            <person name="Ruckert C."/>
        </authorList>
    </citation>
    <scope>NUCLEOTIDE SEQUENCE</scope>
    <source>
        <strain evidence="2">JCM 30804</strain>
    </source>
</reference>
<organism evidence="2 3">
    <name type="scientific">Shewanella gelidii</name>
    <dbReference type="NCBI Taxonomy" id="1642821"/>
    <lineage>
        <taxon>Bacteria</taxon>
        <taxon>Pseudomonadati</taxon>
        <taxon>Pseudomonadota</taxon>
        <taxon>Gammaproteobacteria</taxon>
        <taxon>Alteromonadales</taxon>
        <taxon>Shewanellaceae</taxon>
        <taxon>Shewanella</taxon>
    </lineage>
</organism>
<dbReference type="PANTHER" id="PTHR33594">
    <property type="entry name" value="SUPERFAMILY HYDROLASE, PUTATIVE (AFU_ORTHOLOGUE AFUA_1G03035)-RELATED"/>
    <property type="match status" value="1"/>
</dbReference>
<dbReference type="SUPFAM" id="SSF109604">
    <property type="entry name" value="HD-domain/PDEase-like"/>
    <property type="match status" value="1"/>
</dbReference>
<gene>
    <name evidence="2" type="primary">yedJ</name>
    <name evidence="2" type="ORF">GCM10009332_04560</name>
</gene>
<dbReference type="AlphaFoldDB" id="A0A917JIA7"/>
<dbReference type="Proteomes" id="UP000613743">
    <property type="component" value="Unassembled WGS sequence"/>
</dbReference>
<evidence type="ECO:0000313" key="2">
    <source>
        <dbReference type="EMBL" id="GGI70376.1"/>
    </source>
</evidence>
<dbReference type="CDD" id="cd00077">
    <property type="entry name" value="HDc"/>
    <property type="match status" value="1"/>
</dbReference>
<comment type="caution">
    <text evidence="2">The sequence shown here is derived from an EMBL/GenBank/DDBJ whole genome shotgun (WGS) entry which is preliminary data.</text>
</comment>
<protein>
    <submittedName>
        <fullName evidence="2">Phosphohydrolase</fullName>
    </submittedName>
</protein>
<dbReference type="Pfam" id="PF01966">
    <property type="entry name" value="HD"/>
    <property type="match status" value="1"/>
</dbReference>
<dbReference type="Gene3D" id="1.10.3210.50">
    <property type="match status" value="1"/>
</dbReference>
<sequence length="207" mass="23549">MEQENLIADFSKLEMKQDLAHDFAHVQRVVAMAKHLCVAEQADVNIVMPAAWLHDCFAYAKDHPERHLSSRIAAQRACDFLSSIDYPAQYLDSIHHAIVAHSFSAGIPPQTIEAKIIQDADRLDALGAIGIARCIQVSTTLERPLYQLEDPFCEQRAPNDQLFTLDHFYRKLLLLSDKMNTESAKKEAQKRTKFMRAYLAQLQREVA</sequence>
<dbReference type="PANTHER" id="PTHR33594:SF1">
    <property type="entry name" value="HD_PDEASE DOMAIN-CONTAINING PROTEIN"/>
    <property type="match status" value="1"/>
</dbReference>